<protein>
    <submittedName>
        <fullName evidence="4">Secreted protein</fullName>
    </submittedName>
</protein>
<feature type="region of interest" description="Disordered" evidence="1">
    <location>
        <begin position="81"/>
        <end position="100"/>
    </location>
</feature>
<dbReference type="WBParaSite" id="GPLIN_000045700">
    <property type="protein sequence ID" value="GPLIN_000045700"/>
    <property type="gene ID" value="GPLIN_000045700"/>
</dbReference>
<evidence type="ECO:0000313" key="4">
    <source>
        <dbReference type="WBParaSite" id="GPLIN_000045700"/>
    </source>
</evidence>
<name>A0A183BIM8_GLOPA</name>
<evidence type="ECO:0000313" key="3">
    <source>
        <dbReference type="Proteomes" id="UP000050741"/>
    </source>
</evidence>
<feature type="chain" id="PRO_5008146200" evidence="2">
    <location>
        <begin position="22"/>
        <end position="100"/>
    </location>
</feature>
<accession>A0A183BIM8</accession>
<evidence type="ECO:0000256" key="1">
    <source>
        <dbReference type="SAM" id="MobiDB-lite"/>
    </source>
</evidence>
<keyword evidence="3" id="KW-1185">Reference proteome</keyword>
<reference evidence="4" key="3">
    <citation type="submission" date="2016-06" db="UniProtKB">
        <authorList>
            <consortium name="WormBaseParasite"/>
        </authorList>
    </citation>
    <scope>IDENTIFICATION</scope>
</reference>
<reference evidence="3" key="1">
    <citation type="submission" date="2013-12" db="EMBL/GenBank/DDBJ databases">
        <authorList>
            <person name="Aslett M."/>
        </authorList>
    </citation>
    <scope>NUCLEOTIDE SEQUENCE [LARGE SCALE GENOMIC DNA]</scope>
    <source>
        <strain evidence="3">Lindley</strain>
    </source>
</reference>
<feature type="signal peptide" evidence="2">
    <location>
        <begin position="1"/>
        <end position="21"/>
    </location>
</feature>
<proteinExistence type="predicted"/>
<dbReference type="Proteomes" id="UP000050741">
    <property type="component" value="Unassembled WGS sequence"/>
</dbReference>
<evidence type="ECO:0000256" key="2">
    <source>
        <dbReference type="SAM" id="SignalP"/>
    </source>
</evidence>
<organism evidence="3 4">
    <name type="scientific">Globodera pallida</name>
    <name type="common">Potato cyst nematode worm</name>
    <name type="synonym">Heterodera pallida</name>
    <dbReference type="NCBI Taxonomy" id="36090"/>
    <lineage>
        <taxon>Eukaryota</taxon>
        <taxon>Metazoa</taxon>
        <taxon>Ecdysozoa</taxon>
        <taxon>Nematoda</taxon>
        <taxon>Chromadorea</taxon>
        <taxon>Rhabditida</taxon>
        <taxon>Tylenchina</taxon>
        <taxon>Tylenchomorpha</taxon>
        <taxon>Tylenchoidea</taxon>
        <taxon>Heteroderidae</taxon>
        <taxon>Heteroderinae</taxon>
        <taxon>Globodera</taxon>
    </lineage>
</organism>
<sequence>MSKCFLLLTIVVLFVIQICNTVQNAINVDVSHLDRQLQDLQQRADQLRQQIAQDTDPRIKESASRTLQMLLEKINQLQAQKKSFQDAEQNAQNNFGEPGR</sequence>
<reference evidence="3" key="2">
    <citation type="submission" date="2014-05" db="EMBL/GenBank/DDBJ databases">
        <title>The genome and life-stage specific transcriptomes of Globodera pallida elucidate key aspects of plant parasitism by a cyst nematode.</title>
        <authorList>
            <person name="Cotton J.A."/>
            <person name="Lilley C.J."/>
            <person name="Jones L.M."/>
            <person name="Kikuchi T."/>
            <person name="Reid A.J."/>
            <person name="Thorpe P."/>
            <person name="Tsai I.J."/>
            <person name="Beasley H."/>
            <person name="Blok V."/>
            <person name="Cock P.J.A."/>
            <person name="Van den Akker S.E."/>
            <person name="Holroyd N."/>
            <person name="Hunt M."/>
            <person name="Mantelin S."/>
            <person name="Naghra H."/>
            <person name="Pain A."/>
            <person name="Palomares-Rius J.E."/>
            <person name="Zarowiecki M."/>
            <person name="Berriman M."/>
            <person name="Jones J.T."/>
            <person name="Urwin P.E."/>
        </authorList>
    </citation>
    <scope>NUCLEOTIDE SEQUENCE [LARGE SCALE GENOMIC DNA]</scope>
    <source>
        <strain evidence="3">Lindley</strain>
    </source>
</reference>
<keyword evidence="2" id="KW-0732">Signal</keyword>
<dbReference type="AlphaFoldDB" id="A0A183BIM8"/>